<feature type="zinc finger region" description="C3H1-type" evidence="4">
    <location>
        <begin position="5"/>
        <end position="32"/>
    </location>
</feature>
<dbReference type="AlphaFoldDB" id="A0A0G4I8S5"/>
<feature type="compositionally biased region" description="Basic residues" evidence="5">
    <location>
        <begin position="215"/>
        <end position="227"/>
    </location>
</feature>
<feature type="region of interest" description="Disordered" evidence="5">
    <location>
        <begin position="31"/>
        <end position="52"/>
    </location>
</feature>
<dbReference type="VEuPathDB" id="CryptoDB:Cvel_11944"/>
<dbReference type="EMBL" id="CDMZ01005679">
    <property type="protein sequence ID" value="CEM53419.1"/>
    <property type="molecule type" value="Genomic_DNA"/>
</dbReference>
<evidence type="ECO:0000256" key="2">
    <source>
        <dbReference type="ARBA" id="ARBA00022771"/>
    </source>
</evidence>
<dbReference type="InterPro" id="IPR000571">
    <property type="entry name" value="Znf_CCCH"/>
</dbReference>
<evidence type="ECO:0000256" key="3">
    <source>
        <dbReference type="ARBA" id="ARBA00022833"/>
    </source>
</evidence>
<evidence type="ECO:0000256" key="4">
    <source>
        <dbReference type="PROSITE-ProRule" id="PRU00723"/>
    </source>
</evidence>
<feature type="region of interest" description="Disordered" evidence="5">
    <location>
        <begin position="212"/>
        <end position="252"/>
    </location>
</feature>
<evidence type="ECO:0000259" key="6">
    <source>
        <dbReference type="PROSITE" id="PS50103"/>
    </source>
</evidence>
<keyword evidence="1 4" id="KW-0479">Metal-binding</keyword>
<dbReference type="GO" id="GO:0008270">
    <property type="term" value="F:zinc ion binding"/>
    <property type="evidence" value="ECO:0007669"/>
    <property type="project" value="UniProtKB-KW"/>
</dbReference>
<keyword evidence="2 4" id="KW-0863">Zinc-finger</keyword>
<evidence type="ECO:0000256" key="1">
    <source>
        <dbReference type="ARBA" id="ARBA00022723"/>
    </source>
</evidence>
<reference evidence="7" key="1">
    <citation type="submission" date="2014-11" db="EMBL/GenBank/DDBJ databases">
        <authorList>
            <person name="Otto D Thomas"/>
            <person name="Naeem Raeece"/>
        </authorList>
    </citation>
    <scope>NUCLEOTIDE SEQUENCE</scope>
</reference>
<sequence>MRPAKQGPAVCRHFERGHCRLGDACKFRHESGTSRHHGGGGGGGAGGGGVREGVGGAVGEVVEEGAGTLDPALSTGRQMSQMETGVVAWREFDALNFDGLSSLVSALARLPFSVSCPPPPLQLVEKAVGRFLSEGCRDGTTTEEISKVVETVVNVVDRLLKFEWMTEEESLARSVLQNTLTDADRYLQKKEKDHRAIGQLIMKKLEDWRNLRSPGRSRSKPLCRHHLPPGAVEEETPAHTTEGPPERPLLWV</sequence>
<keyword evidence="3 4" id="KW-0862">Zinc</keyword>
<dbReference type="Pfam" id="PF00642">
    <property type="entry name" value="zf-CCCH"/>
    <property type="match status" value="1"/>
</dbReference>
<dbReference type="SUPFAM" id="SSF90229">
    <property type="entry name" value="CCCH zinc finger"/>
    <property type="match status" value="1"/>
</dbReference>
<evidence type="ECO:0000313" key="7">
    <source>
        <dbReference type="EMBL" id="CEM53419.1"/>
    </source>
</evidence>
<feature type="domain" description="C3H1-type" evidence="6">
    <location>
        <begin position="5"/>
        <end position="32"/>
    </location>
</feature>
<name>A0A0G4I8S5_9ALVE</name>
<organism evidence="7">
    <name type="scientific">Chromera velia CCMP2878</name>
    <dbReference type="NCBI Taxonomy" id="1169474"/>
    <lineage>
        <taxon>Eukaryota</taxon>
        <taxon>Sar</taxon>
        <taxon>Alveolata</taxon>
        <taxon>Colpodellida</taxon>
        <taxon>Chromeraceae</taxon>
        <taxon>Chromera</taxon>
    </lineage>
</organism>
<dbReference type="InterPro" id="IPR036855">
    <property type="entry name" value="Znf_CCCH_sf"/>
</dbReference>
<gene>
    <name evidence="7" type="ORF">Cvel_11944</name>
</gene>
<accession>A0A0G4I8S5</accession>
<dbReference type="Gene3D" id="4.10.1000.10">
    <property type="entry name" value="Zinc finger, CCCH-type"/>
    <property type="match status" value="1"/>
</dbReference>
<dbReference type="PROSITE" id="PS50103">
    <property type="entry name" value="ZF_C3H1"/>
    <property type="match status" value="1"/>
</dbReference>
<protein>
    <recommendedName>
        <fullName evidence="6">C3H1-type domain-containing protein</fullName>
    </recommendedName>
</protein>
<proteinExistence type="predicted"/>
<evidence type="ECO:0000256" key="5">
    <source>
        <dbReference type="SAM" id="MobiDB-lite"/>
    </source>
</evidence>
<feature type="compositionally biased region" description="Gly residues" evidence="5">
    <location>
        <begin position="39"/>
        <end position="52"/>
    </location>
</feature>
<dbReference type="SMART" id="SM00356">
    <property type="entry name" value="ZnF_C3H1"/>
    <property type="match status" value="1"/>
</dbReference>